<proteinExistence type="predicted"/>
<accession>A0A820LI77</accession>
<feature type="non-terminal residue" evidence="1">
    <location>
        <position position="175"/>
    </location>
</feature>
<dbReference type="EMBL" id="CAJOBB010019379">
    <property type="protein sequence ID" value="CAF4357752.1"/>
    <property type="molecule type" value="Genomic_DNA"/>
</dbReference>
<sequence>MPDEQVFNTLKIIINDYEQCTKSLNSVETITPCEIQTILELELYKSIPLFVQILLEGITLSMTAEASSTSSKILLTNTIVHFDKIDQSINAIIKQLEQSYKLLLKKLENTSFQKRCAETADNKNIDFLDDLSGKQSPLEFYSVYTEFISYTYSLYLSIKSILATLFNKTSLLVDN</sequence>
<gene>
    <name evidence="1" type="ORF">KXQ929_LOCUS48635</name>
</gene>
<dbReference type="Proteomes" id="UP000663868">
    <property type="component" value="Unassembled WGS sequence"/>
</dbReference>
<evidence type="ECO:0000313" key="1">
    <source>
        <dbReference type="EMBL" id="CAF4357752.1"/>
    </source>
</evidence>
<reference evidence="1" key="1">
    <citation type="submission" date="2021-02" db="EMBL/GenBank/DDBJ databases">
        <authorList>
            <person name="Nowell W R."/>
        </authorList>
    </citation>
    <scope>NUCLEOTIDE SEQUENCE</scope>
</reference>
<name>A0A820LI77_9BILA</name>
<dbReference type="AlphaFoldDB" id="A0A820LI77"/>
<organism evidence="1 2">
    <name type="scientific">Adineta steineri</name>
    <dbReference type="NCBI Taxonomy" id="433720"/>
    <lineage>
        <taxon>Eukaryota</taxon>
        <taxon>Metazoa</taxon>
        <taxon>Spiralia</taxon>
        <taxon>Gnathifera</taxon>
        <taxon>Rotifera</taxon>
        <taxon>Eurotatoria</taxon>
        <taxon>Bdelloidea</taxon>
        <taxon>Adinetida</taxon>
        <taxon>Adinetidae</taxon>
        <taxon>Adineta</taxon>
    </lineage>
</organism>
<evidence type="ECO:0000313" key="2">
    <source>
        <dbReference type="Proteomes" id="UP000663868"/>
    </source>
</evidence>
<protein>
    <submittedName>
        <fullName evidence="1">Uncharacterized protein</fullName>
    </submittedName>
</protein>
<comment type="caution">
    <text evidence="1">The sequence shown here is derived from an EMBL/GenBank/DDBJ whole genome shotgun (WGS) entry which is preliminary data.</text>
</comment>